<evidence type="ECO:0000256" key="1">
    <source>
        <dbReference type="PROSITE-ProRule" id="PRU00283"/>
    </source>
</evidence>
<evidence type="ECO:0000313" key="3">
    <source>
        <dbReference type="EMBL" id="ESO09325.1"/>
    </source>
</evidence>
<dbReference type="GO" id="GO:0003777">
    <property type="term" value="F:microtubule motor activity"/>
    <property type="evidence" value="ECO:0007669"/>
    <property type="project" value="InterPro"/>
</dbReference>
<dbReference type="OrthoDB" id="3176171at2759"/>
<feature type="domain" description="Kinesin motor" evidence="2">
    <location>
        <begin position="125"/>
        <end position="167"/>
    </location>
</feature>
<dbReference type="InterPro" id="IPR001752">
    <property type="entry name" value="Kinesin_motor_dom"/>
</dbReference>
<dbReference type="HOGENOM" id="CLU_1596300_0_0_1"/>
<comment type="similarity">
    <text evidence="1">Belongs to the TRAFAC class myosin-kinesin ATPase superfamily. Kinesin family.</text>
</comment>
<dbReference type="KEGG" id="hro:HELRODRAFT_168293"/>
<reference evidence="5" key="1">
    <citation type="submission" date="2012-12" db="EMBL/GenBank/DDBJ databases">
        <authorList>
            <person name="Hellsten U."/>
            <person name="Grimwood J."/>
            <person name="Chapman J.A."/>
            <person name="Shapiro H."/>
            <person name="Aerts A."/>
            <person name="Otillar R.P."/>
            <person name="Terry A.Y."/>
            <person name="Boore J.L."/>
            <person name="Simakov O."/>
            <person name="Marletaz F."/>
            <person name="Cho S.-J."/>
            <person name="Edsinger-Gonzales E."/>
            <person name="Havlak P."/>
            <person name="Kuo D.-H."/>
            <person name="Larsson T."/>
            <person name="Lv J."/>
            <person name="Arendt D."/>
            <person name="Savage R."/>
            <person name="Osoegawa K."/>
            <person name="de Jong P."/>
            <person name="Lindberg D.R."/>
            <person name="Seaver E.C."/>
            <person name="Weisblat D.A."/>
            <person name="Putnam N.H."/>
            <person name="Grigoriev I.V."/>
            <person name="Rokhsar D.S."/>
        </authorList>
    </citation>
    <scope>NUCLEOTIDE SEQUENCE</scope>
</reference>
<dbReference type="EMBL" id="AMQM01002935">
    <property type="status" value="NOT_ANNOTATED_CDS"/>
    <property type="molecule type" value="Genomic_DNA"/>
</dbReference>
<dbReference type="PROSITE" id="PS50067">
    <property type="entry name" value="KINESIN_MOTOR_2"/>
    <property type="match status" value="1"/>
</dbReference>
<dbReference type="EMBL" id="KB095959">
    <property type="protein sequence ID" value="ESO09325.1"/>
    <property type="molecule type" value="Genomic_DNA"/>
</dbReference>
<organism evidence="4 5">
    <name type="scientific">Helobdella robusta</name>
    <name type="common">Californian leech</name>
    <dbReference type="NCBI Taxonomy" id="6412"/>
    <lineage>
        <taxon>Eukaryota</taxon>
        <taxon>Metazoa</taxon>
        <taxon>Spiralia</taxon>
        <taxon>Lophotrochozoa</taxon>
        <taxon>Annelida</taxon>
        <taxon>Clitellata</taxon>
        <taxon>Hirudinea</taxon>
        <taxon>Rhynchobdellida</taxon>
        <taxon>Glossiphoniidae</taxon>
        <taxon>Helobdella</taxon>
    </lineage>
</organism>
<reference evidence="4" key="3">
    <citation type="submission" date="2015-06" db="UniProtKB">
        <authorList>
            <consortium name="EnsemblMetazoa"/>
        </authorList>
    </citation>
    <scope>IDENTIFICATION</scope>
</reference>
<name>T1F0E8_HELRO</name>
<dbReference type="AlphaFoldDB" id="T1F0E8"/>
<dbReference type="CTD" id="20202298"/>
<proteinExistence type="inferred from homology"/>
<evidence type="ECO:0000259" key="2">
    <source>
        <dbReference type="PROSITE" id="PS50067"/>
    </source>
</evidence>
<evidence type="ECO:0000313" key="4">
    <source>
        <dbReference type="EnsemblMetazoa" id="HelroP168293"/>
    </source>
</evidence>
<dbReference type="STRING" id="6412.T1F0E8"/>
<reference evidence="3 5" key="2">
    <citation type="journal article" date="2013" name="Nature">
        <title>Insights into bilaterian evolution from three spiralian genomes.</title>
        <authorList>
            <person name="Simakov O."/>
            <person name="Marletaz F."/>
            <person name="Cho S.J."/>
            <person name="Edsinger-Gonzales E."/>
            <person name="Havlak P."/>
            <person name="Hellsten U."/>
            <person name="Kuo D.H."/>
            <person name="Larsson T."/>
            <person name="Lv J."/>
            <person name="Arendt D."/>
            <person name="Savage R."/>
            <person name="Osoegawa K."/>
            <person name="de Jong P."/>
            <person name="Grimwood J."/>
            <person name="Chapman J.A."/>
            <person name="Shapiro H."/>
            <person name="Aerts A."/>
            <person name="Otillar R.P."/>
            <person name="Terry A.Y."/>
            <person name="Boore J.L."/>
            <person name="Grigoriev I.V."/>
            <person name="Lindberg D.R."/>
            <person name="Seaver E.C."/>
            <person name="Weisblat D.A."/>
            <person name="Putnam N.H."/>
            <person name="Rokhsar D.S."/>
        </authorList>
    </citation>
    <scope>NUCLEOTIDE SEQUENCE</scope>
</reference>
<sequence>MTMNILSKCFMAYKETDQPVTTNCQLANDNLVTISPLIHEVQLSKFKKLMLVTTLKKWLWLTEAVVAVKAGTVLLTSYKRTHVNMEVQFKGQSCLLSGFHGCQTFNHSSVNSDNYFISLMVSTDKVKVAVRVRPLNRREIELGAKYVVDMDSSQTFLYNPNFGIKDG</sequence>
<accession>T1F0E8</accession>
<protein>
    <recommendedName>
        <fullName evidence="2">Kinesin motor domain-containing protein</fullName>
    </recommendedName>
</protein>
<dbReference type="GO" id="GO:0007018">
    <property type="term" value="P:microtubule-based movement"/>
    <property type="evidence" value="ECO:0007669"/>
    <property type="project" value="InterPro"/>
</dbReference>
<dbReference type="Proteomes" id="UP000015101">
    <property type="component" value="Unassembled WGS sequence"/>
</dbReference>
<dbReference type="InParanoid" id="T1F0E8"/>
<keyword evidence="5" id="KW-1185">Reference proteome</keyword>
<dbReference type="GeneID" id="20202298"/>
<dbReference type="RefSeq" id="XP_009012418.1">
    <property type="nucleotide sequence ID" value="XM_009014170.1"/>
</dbReference>
<dbReference type="GO" id="GO:0008017">
    <property type="term" value="F:microtubule binding"/>
    <property type="evidence" value="ECO:0007669"/>
    <property type="project" value="InterPro"/>
</dbReference>
<gene>
    <name evidence="4" type="primary">20202298</name>
    <name evidence="3" type="ORF">HELRODRAFT_168293</name>
</gene>
<dbReference type="GO" id="GO:0005524">
    <property type="term" value="F:ATP binding"/>
    <property type="evidence" value="ECO:0007669"/>
    <property type="project" value="InterPro"/>
</dbReference>
<comment type="caution">
    <text evidence="1">Lacks conserved residue(s) required for the propagation of feature annotation.</text>
</comment>
<evidence type="ECO:0000313" key="5">
    <source>
        <dbReference type="Proteomes" id="UP000015101"/>
    </source>
</evidence>
<dbReference type="EnsemblMetazoa" id="HelroT168293">
    <property type="protein sequence ID" value="HelroP168293"/>
    <property type="gene ID" value="HelroG168293"/>
</dbReference>